<dbReference type="CDD" id="cd00125">
    <property type="entry name" value="PLA2c"/>
    <property type="match status" value="1"/>
</dbReference>
<evidence type="ECO:0000256" key="20">
    <source>
        <dbReference type="PIRSR" id="PIRSR601211-2"/>
    </source>
</evidence>
<evidence type="ECO:0000256" key="11">
    <source>
        <dbReference type="ARBA" id="ARBA00023157"/>
    </source>
</evidence>
<dbReference type="EC" id="3.1.1.4" evidence="5 23"/>
<evidence type="ECO:0000256" key="5">
    <source>
        <dbReference type="ARBA" id="ARBA00013278"/>
    </source>
</evidence>
<evidence type="ECO:0000256" key="19">
    <source>
        <dbReference type="PIRSR" id="PIRSR601211-1"/>
    </source>
</evidence>
<feature type="disulfide bond" evidence="21">
    <location>
        <begin position="106"/>
        <end position="118"/>
    </location>
</feature>
<evidence type="ECO:0000256" key="15">
    <source>
        <dbReference type="ARBA" id="ARBA00048227"/>
    </source>
</evidence>
<dbReference type="GO" id="GO:0006633">
    <property type="term" value="P:fatty acid biosynthetic process"/>
    <property type="evidence" value="ECO:0007669"/>
    <property type="project" value="Ensembl"/>
</dbReference>
<dbReference type="GO" id="GO:0002227">
    <property type="term" value="P:innate immune response in mucosa"/>
    <property type="evidence" value="ECO:0007669"/>
    <property type="project" value="Ensembl"/>
</dbReference>
<dbReference type="GO" id="GO:0016042">
    <property type="term" value="P:lipid catabolic process"/>
    <property type="evidence" value="ECO:0007669"/>
    <property type="project" value="Ensembl"/>
</dbReference>
<feature type="binding site" evidence="20">
    <location>
        <position position="50"/>
    </location>
    <ligand>
        <name>Ca(2+)</name>
        <dbReference type="ChEBI" id="CHEBI:29108"/>
    </ligand>
</feature>
<keyword evidence="23" id="KW-0732">Signal</keyword>
<evidence type="ECO:0000256" key="16">
    <source>
        <dbReference type="ARBA" id="ARBA00048373"/>
    </source>
</evidence>
<dbReference type="PANTHER" id="PTHR11716">
    <property type="entry name" value="PHOSPHOLIPASE A2 FAMILY MEMBER"/>
    <property type="match status" value="1"/>
</dbReference>
<dbReference type="PROSITE" id="PS00119">
    <property type="entry name" value="PA2_ASP"/>
    <property type="match status" value="1"/>
</dbReference>
<evidence type="ECO:0000256" key="12">
    <source>
        <dbReference type="ARBA" id="ARBA00047535"/>
    </source>
</evidence>
<comment type="catalytic activity">
    <reaction evidence="13">
        <text>1-hexadecanoyl-2-(9Z-octadecenoyl)-sn-glycero-3-phospho-(1'-sn-glycerol) + H2O = 1-hexadecanoyl-sn-glycero-3-phospho-(1'-sn-glycerol) + (9Z)-octadecenoate + H(+)</text>
        <dbReference type="Rhea" id="RHEA:40919"/>
        <dbReference type="ChEBI" id="CHEBI:15377"/>
        <dbReference type="ChEBI" id="CHEBI:15378"/>
        <dbReference type="ChEBI" id="CHEBI:30823"/>
        <dbReference type="ChEBI" id="CHEBI:72841"/>
        <dbReference type="ChEBI" id="CHEBI:75158"/>
    </reaction>
    <physiologicalReaction direction="left-to-right" evidence="13">
        <dbReference type="Rhea" id="RHEA:40920"/>
    </physiologicalReaction>
</comment>
<gene>
    <name evidence="25" type="primary">PLA2G1B</name>
</gene>
<protein>
    <recommendedName>
        <fullName evidence="5 23">Phospholipase A2</fullName>
        <ecNumber evidence="5 23">3.1.1.4</ecNumber>
    </recommendedName>
</protein>
<organism evidence="25 26">
    <name type="scientific">Moschus moschiferus</name>
    <name type="common">Siberian musk deer</name>
    <name type="synonym">Moschus sibiricus</name>
    <dbReference type="NCBI Taxonomy" id="68415"/>
    <lineage>
        <taxon>Eukaryota</taxon>
        <taxon>Metazoa</taxon>
        <taxon>Chordata</taxon>
        <taxon>Craniata</taxon>
        <taxon>Vertebrata</taxon>
        <taxon>Euteleostomi</taxon>
        <taxon>Mammalia</taxon>
        <taxon>Eutheria</taxon>
        <taxon>Laurasiatheria</taxon>
        <taxon>Artiodactyla</taxon>
        <taxon>Ruminantia</taxon>
        <taxon>Pecora</taxon>
        <taxon>Moschidae</taxon>
        <taxon>Moschus</taxon>
    </lineage>
</organism>
<comment type="catalytic activity">
    <reaction evidence="16">
        <text>1-hexadecanoyl-2-(5Z,8Z,11Z,14Z-eicosatetraenoyl)-sn-glycero-3-phosphocholine + H2O = 1-hexadecanoyl-sn-glycero-3-phosphocholine + (5Z,8Z,11Z,14Z)-eicosatetraenoate + H(+)</text>
        <dbReference type="Rhea" id="RHEA:40427"/>
        <dbReference type="ChEBI" id="CHEBI:15377"/>
        <dbReference type="ChEBI" id="CHEBI:15378"/>
        <dbReference type="ChEBI" id="CHEBI:32395"/>
        <dbReference type="ChEBI" id="CHEBI:72998"/>
        <dbReference type="ChEBI" id="CHEBI:73003"/>
    </reaction>
    <physiologicalReaction direction="left-to-right" evidence="16">
        <dbReference type="Rhea" id="RHEA:40428"/>
    </physiologicalReaction>
</comment>
<proteinExistence type="inferred from homology"/>
<feature type="binding site" evidence="20">
    <location>
        <position position="71"/>
    </location>
    <ligand>
        <name>Ca(2+)</name>
        <dbReference type="ChEBI" id="CHEBI:29108"/>
    </ligand>
</feature>
<dbReference type="GO" id="GO:0046471">
    <property type="term" value="P:phosphatidylglycerol metabolic process"/>
    <property type="evidence" value="ECO:0007669"/>
    <property type="project" value="Ensembl"/>
</dbReference>
<evidence type="ECO:0000256" key="21">
    <source>
        <dbReference type="PIRSR" id="PIRSR601211-3"/>
    </source>
</evidence>
<dbReference type="GO" id="GO:0005509">
    <property type="term" value="F:calcium ion binding"/>
    <property type="evidence" value="ECO:0007669"/>
    <property type="project" value="Ensembl"/>
</dbReference>
<feature type="domain" description="Phospholipase A2-like central" evidence="24">
    <location>
        <begin position="23"/>
        <end position="146"/>
    </location>
</feature>
<feature type="disulfide bond" evidence="21">
    <location>
        <begin position="83"/>
        <end position="113"/>
    </location>
</feature>
<dbReference type="GO" id="GO:0047498">
    <property type="term" value="F:calcium-dependent phospholipase A2 activity"/>
    <property type="evidence" value="ECO:0007669"/>
    <property type="project" value="Ensembl"/>
</dbReference>
<dbReference type="SUPFAM" id="SSF48619">
    <property type="entry name" value="Phospholipase A2, PLA2"/>
    <property type="match status" value="1"/>
</dbReference>
<dbReference type="GO" id="GO:0050482">
    <property type="term" value="P:arachidonate secretion"/>
    <property type="evidence" value="ECO:0007669"/>
    <property type="project" value="InterPro"/>
</dbReference>
<accession>A0A8C6DZG2</accession>
<evidence type="ECO:0000313" key="25">
    <source>
        <dbReference type="Ensembl" id="ENSMMSP00000018711.1"/>
    </source>
</evidence>
<evidence type="ECO:0000256" key="17">
    <source>
        <dbReference type="ARBA" id="ARBA00048699"/>
    </source>
</evidence>
<feature type="signal peptide" evidence="23">
    <location>
        <begin position="1"/>
        <end position="17"/>
    </location>
</feature>
<comment type="catalytic activity">
    <reaction evidence="14">
        <text>N-hexadecanoyl-1,2-di-(9Z-octadecenoyl)-sn-glycero-3-phosphoethanolamine + H2O = N-hexadecanoyl-1-(9Z-octadecenoyl)-sn-glycero-3-phosphoethanolamine + (9Z)-octadecenoate + H(+)</text>
        <dbReference type="Rhea" id="RHEA:45424"/>
        <dbReference type="ChEBI" id="CHEBI:15377"/>
        <dbReference type="ChEBI" id="CHEBI:15378"/>
        <dbReference type="ChEBI" id="CHEBI:30823"/>
        <dbReference type="ChEBI" id="CHEBI:78097"/>
        <dbReference type="ChEBI" id="CHEBI:85217"/>
    </reaction>
    <physiologicalReaction direction="left-to-right" evidence="14">
        <dbReference type="Rhea" id="RHEA:45425"/>
    </physiologicalReaction>
</comment>
<evidence type="ECO:0000256" key="3">
    <source>
        <dbReference type="ARBA" id="ARBA00007056"/>
    </source>
</evidence>
<keyword evidence="6 23" id="KW-0964">Secreted</keyword>
<dbReference type="AlphaFoldDB" id="A0A8C6DZG2"/>
<dbReference type="SMART" id="SM00085">
    <property type="entry name" value="PA2c"/>
    <property type="match status" value="1"/>
</dbReference>
<evidence type="ECO:0000256" key="2">
    <source>
        <dbReference type="ARBA" id="ARBA00004613"/>
    </source>
</evidence>
<keyword evidence="9 20" id="KW-0106">Calcium</keyword>
<comment type="catalytic activity">
    <reaction evidence="18">
        <text>1-hexadecanoyl-2-(9Z,12Z-octadecadienoyl)-sn-glycero-3-phosphoethanolamine + H2O = 1-hexadecanoyl-sn-glycero-3-phosphoethanolamine + (9Z,12Z)-octadecadienoate + H(+)</text>
        <dbReference type="Rhea" id="RHEA:40815"/>
        <dbReference type="ChEBI" id="CHEBI:15377"/>
        <dbReference type="ChEBI" id="CHEBI:15378"/>
        <dbReference type="ChEBI" id="CHEBI:30245"/>
        <dbReference type="ChEBI" id="CHEBI:73004"/>
        <dbReference type="ChEBI" id="CHEBI:73008"/>
    </reaction>
    <physiologicalReaction direction="left-to-right" evidence="18">
        <dbReference type="Rhea" id="RHEA:40816"/>
    </physiologicalReaction>
</comment>
<dbReference type="GO" id="GO:1904635">
    <property type="term" value="P:positive regulation of podocyte apoptotic process"/>
    <property type="evidence" value="ECO:0007669"/>
    <property type="project" value="Ensembl"/>
</dbReference>
<comment type="subcellular location">
    <subcellularLocation>
        <location evidence="2 23">Secreted</location>
    </subcellularLocation>
</comment>
<comment type="catalytic activity">
    <reaction evidence="17">
        <text>1-hexadecanoyl-2-(9Z-octadecenoyl)-sn-glycero-3-phosphocholine + H2O = 1-hexadecanoyl-sn-glycero-3-phosphocholine + (9Z)-octadecenoate + H(+)</text>
        <dbReference type="Rhea" id="RHEA:38779"/>
        <dbReference type="ChEBI" id="CHEBI:15377"/>
        <dbReference type="ChEBI" id="CHEBI:15378"/>
        <dbReference type="ChEBI" id="CHEBI:30823"/>
        <dbReference type="ChEBI" id="CHEBI:72998"/>
        <dbReference type="ChEBI" id="CHEBI:73001"/>
    </reaction>
    <physiologicalReaction direction="left-to-right" evidence="17">
        <dbReference type="Rhea" id="RHEA:38780"/>
    </physiologicalReaction>
</comment>
<dbReference type="InterPro" id="IPR033113">
    <property type="entry name" value="PLA2_histidine"/>
</dbReference>
<evidence type="ECO:0000256" key="1">
    <source>
        <dbReference type="ARBA" id="ARBA00001604"/>
    </source>
</evidence>
<evidence type="ECO:0000313" key="26">
    <source>
        <dbReference type="Proteomes" id="UP000694544"/>
    </source>
</evidence>
<dbReference type="PROSITE" id="PS00118">
    <property type="entry name" value="PA2_HIS"/>
    <property type="match status" value="1"/>
</dbReference>
<dbReference type="GO" id="GO:0005615">
    <property type="term" value="C:extracellular space"/>
    <property type="evidence" value="ECO:0007669"/>
    <property type="project" value="Ensembl"/>
</dbReference>
<evidence type="ECO:0000256" key="14">
    <source>
        <dbReference type="ARBA" id="ARBA00048221"/>
    </source>
</evidence>
<dbReference type="GO" id="GO:0009986">
    <property type="term" value="C:cell surface"/>
    <property type="evidence" value="ECO:0007669"/>
    <property type="project" value="Ensembl"/>
</dbReference>
<comment type="catalytic activity">
    <reaction evidence="12">
        <text>N,1-dihexadecanoyl-2-(9Z,12Z-octadecadienoyl)-sn-glycero-3-phosphoethanolamine + H2O = N,1-dihexadecanoyl-sn-glycero-3-phosphoethanolamine + (9Z,12Z)-octadecadienoate + H(+)</text>
        <dbReference type="Rhea" id="RHEA:56424"/>
        <dbReference type="ChEBI" id="CHEBI:15377"/>
        <dbReference type="ChEBI" id="CHEBI:15378"/>
        <dbReference type="ChEBI" id="CHEBI:30245"/>
        <dbReference type="ChEBI" id="CHEBI:85334"/>
        <dbReference type="ChEBI" id="CHEBI:85335"/>
    </reaction>
    <physiologicalReaction direction="left-to-right" evidence="12">
        <dbReference type="Rhea" id="RHEA:56425"/>
    </physiologicalReaction>
</comment>
<dbReference type="InterPro" id="IPR033112">
    <property type="entry name" value="PLA2_Asp_AS"/>
</dbReference>
<dbReference type="GO" id="GO:0050830">
    <property type="term" value="P:defense response to Gram-positive bacterium"/>
    <property type="evidence" value="ECO:0007669"/>
    <property type="project" value="Ensembl"/>
</dbReference>
<comment type="cofactor">
    <cofactor evidence="20">
        <name>Ca(2+)</name>
        <dbReference type="ChEBI" id="CHEBI:29108"/>
    </cofactor>
    <text evidence="20">Binds 1 Ca(2+) ion per subunit.</text>
</comment>
<comment type="subunit">
    <text evidence="4">Monomer or homodimer.</text>
</comment>
<dbReference type="GeneTree" id="ENSGT00940000154885"/>
<reference evidence="25" key="1">
    <citation type="submission" date="2025-08" db="UniProtKB">
        <authorList>
            <consortium name="Ensembl"/>
        </authorList>
    </citation>
    <scope>IDENTIFICATION</scope>
</reference>
<comment type="catalytic activity">
    <reaction evidence="1 23">
        <text>a 1,2-diacyl-sn-glycero-3-phosphocholine + H2O = a 1-acyl-sn-glycero-3-phosphocholine + a fatty acid + H(+)</text>
        <dbReference type="Rhea" id="RHEA:15801"/>
        <dbReference type="ChEBI" id="CHEBI:15377"/>
        <dbReference type="ChEBI" id="CHEBI:15378"/>
        <dbReference type="ChEBI" id="CHEBI:28868"/>
        <dbReference type="ChEBI" id="CHEBI:57643"/>
        <dbReference type="ChEBI" id="CHEBI:58168"/>
        <dbReference type="EC" id="3.1.1.4"/>
    </reaction>
</comment>
<dbReference type="GO" id="GO:0048146">
    <property type="term" value="P:positive regulation of fibroblast proliferation"/>
    <property type="evidence" value="ECO:0007669"/>
    <property type="project" value="Ensembl"/>
</dbReference>
<evidence type="ECO:0000256" key="18">
    <source>
        <dbReference type="ARBA" id="ARBA00049039"/>
    </source>
</evidence>
<keyword evidence="7 20" id="KW-0479">Metal-binding</keyword>
<feature type="disulfide bond" evidence="21">
    <location>
        <begin position="51"/>
        <end position="67"/>
    </location>
</feature>
<keyword evidence="10 23" id="KW-0443">Lipid metabolism</keyword>
<keyword evidence="11 21" id="KW-1015">Disulfide bond</keyword>
<dbReference type="InterPro" id="IPR036444">
    <property type="entry name" value="PLipase_A2_dom_sf"/>
</dbReference>
<evidence type="ECO:0000256" key="9">
    <source>
        <dbReference type="ARBA" id="ARBA00022837"/>
    </source>
</evidence>
<evidence type="ECO:0000259" key="24">
    <source>
        <dbReference type="SMART" id="SM00085"/>
    </source>
</evidence>
<keyword evidence="8 23" id="KW-0378">Hydrolase</keyword>
<evidence type="ECO:0000256" key="23">
    <source>
        <dbReference type="RuleBase" id="RU361236"/>
    </source>
</evidence>
<feature type="active site" evidence="19">
    <location>
        <position position="121"/>
    </location>
</feature>
<dbReference type="InterPro" id="IPR001211">
    <property type="entry name" value="PLA2"/>
</dbReference>
<evidence type="ECO:0000256" key="22">
    <source>
        <dbReference type="RuleBase" id="RU003654"/>
    </source>
</evidence>
<reference evidence="25" key="2">
    <citation type="submission" date="2025-09" db="UniProtKB">
        <authorList>
            <consortium name="Ensembl"/>
        </authorList>
    </citation>
    <scope>IDENTIFICATION</scope>
</reference>
<dbReference type="GO" id="GO:0019731">
    <property type="term" value="P:antibacterial humoral response"/>
    <property type="evidence" value="ECO:0007669"/>
    <property type="project" value="Ensembl"/>
</dbReference>
<dbReference type="GO" id="GO:0061844">
    <property type="term" value="P:antimicrobial humoral immune response mediated by antimicrobial peptide"/>
    <property type="evidence" value="ECO:0007669"/>
    <property type="project" value="Ensembl"/>
</dbReference>
<feature type="active site" evidence="19">
    <location>
        <position position="70"/>
    </location>
</feature>
<evidence type="ECO:0000256" key="7">
    <source>
        <dbReference type="ARBA" id="ARBA00022723"/>
    </source>
</evidence>
<evidence type="ECO:0000256" key="8">
    <source>
        <dbReference type="ARBA" id="ARBA00022801"/>
    </source>
</evidence>
<dbReference type="Ensembl" id="ENSMMST00000020658.1">
    <property type="protein sequence ID" value="ENSMMSP00000018711.1"/>
    <property type="gene ID" value="ENSMMSG00000014109.1"/>
</dbReference>
<feature type="disulfide bond" evidence="21">
    <location>
        <begin position="66"/>
        <end position="127"/>
    </location>
</feature>
<evidence type="ECO:0000256" key="4">
    <source>
        <dbReference type="ARBA" id="ARBA00011852"/>
    </source>
</evidence>
<keyword evidence="26" id="KW-1185">Reference proteome</keyword>
<feature type="disulfide bond" evidence="21">
    <location>
        <begin position="73"/>
        <end position="120"/>
    </location>
</feature>
<feature type="chain" id="PRO_5034615325" description="Phospholipase A2" evidence="23">
    <location>
        <begin position="18"/>
        <end position="147"/>
    </location>
</feature>
<feature type="binding site" evidence="20">
    <location>
        <position position="54"/>
    </location>
    <ligand>
        <name>Ca(2+)</name>
        <dbReference type="ChEBI" id="CHEBI:29108"/>
    </ligand>
</feature>
<dbReference type="GO" id="GO:0005543">
    <property type="term" value="F:phospholipid binding"/>
    <property type="evidence" value="ECO:0007669"/>
    <property type="project" value="TreeGrafter"/>
</dbReference>
<sequence>MRLLVLAALLTVGAGQAGLNSRALWQFNGVIKCKIPSSEPLLDFNNYGCYCGLGGSGTPVDDLDRCCQTHDNCYKQAKKLENCKVLVDNPYTNSYSYSCSNNEVTCSSKNNACEAFICNCDRNAAICFSKAPYNKEHKNLDKKYCIC</sequence>
<dbReference type="Pfam" id="PF00068">
    <property type="entry name" value="Phospholip_A2_1"/>
    <property type="match status" value="1"/>
</dbReference>
<dbReference type="Gene3D" id="1.20.90.10">
    <property type="entry name" value="Phospholipase A2 domain"/>
    <property type="match status" value="1"/>
</dbReference>
<dbReference type="PRINTS" id="PR00389">
    <property type="entry name" value="PHPHLIPASEA2"/>
</dbReference>
<dbReference type="FunFam" id="1.20.90.10:FF:000011">
    <property type="entry name" value="Phospholipase A(2)"/>
    <property type="match status" value="1"/>
</dbReference>
<evidence type="ECO:0000256" key="6">
    <source>
        <dbReference type="ARBA" id="ARBA00022525"/>
    </source>
</evidence>
<dbReference type="PANTHER" id="PTHR11716:SF94">
    <property type="entry name" value="PHOSPHOLIPASE A2"/>
    <property type="match status" value="1"/>
</dbReference>
<evidence type="ECO:0000256" key="13">
    <source>
        <dbReference type="ARBA" id="ARBA00048015"/>
    </source>
</evidence>
<evidence type="ECO:0000256" key="10">
    <source>
        <dbReference type="ARBA" id="ARBA00023098"/>
    </source>
</evidence>
<dbReference type="GO" id="GO:0046470">
    <property type="term" value="P:phosphatidylcholine metabolic process"/>
    <property type="evidence" value="ECO:0007669"/>
    <property type="project" value="Ensembl"/>
</dbReference>
<dbReference type="GO" id="GO:0005102">
    <property type="term" value="F:signaling receptor binding"/>
    <property type="evidence" value="ECO:0007669"/>
    <property type="project" value="Ensembl"/>
</dbReference>
<dbReference type="InterPro" id="IPR016090">
    <property type="entry name" value="PLA2-like_dom"/>
</dbReference>
<feature type="binding site" evidence="20">
    <location>
        <position position="52"/>
    </location>
    <ligand>
        <name>Ca(2+)</name>
        <dbReference type="ChEBI" id="CHEBI:29108"/>
    </ligand>
</feature>
<name>A0A8C6DZG2_MOSMO</name>
<comment type="catalytic activity">
    <reaction evidence="15">
        <text>1,2-dihexadecanoyl-sn-glycero-3-phosphocholine + H2O = 1-hexadecanoyl-sn-glycero-3-phosphocholine + hexadecanoate + H(+)</text>
        <dbReference type="Rhea" id="RHEA:41223"/>
        <dbReference type="ChEBI" id="CHEBI:7896"/>
        <dbReference type="ChEBI" id="CHEBI:15377"/>
        <dbReference type="ChEBI" id="CHEBI:15378"/>
        <dbReference type="ChEBI" id="CHEBI:72998"/>
        <dbReference type="ChEBI" id="CHEBI:72999"/>
    </reaction>
    <physiologicalReaction direction="left-to-right" evidence="15">
        <dbReference type="Rhea" id="RHEA:41224"/>
    </physiologicalReaction>
</comment>
<dbReference type="Proteomes" id="UP000694544">
    <property type="component" value="Unplaced"/>
</dbReference>
<comment type="similarity">
    <text evidence="3 22">Belongs to the phospholipase A2 family.</text>
</comment>